<gene>
    <name evidence="1" type="ORF">B296_00051695</name>
</gene>
<dbReference type="EMBL" id="AMZH03030079">
    <property type="protein sequence ID" value="RRT33027.1"/>
    <property type="molecule type" value="Genomic_DNA"/>
</dbReference>
<name>A0A426X0P6_ENSVE</name>
<evidence type="ECO:0000313" key="2">
    <source>
        <dbReference type="Proteomes" id="UP000287651"/>
    </source>
</evidence>
<organism evidence="1 2">
    <name type="scientific">Ensete ventricosum</name>
    <name type="common">Abyssinian banana</name>
    <name type="synonym">Musa ensete</name>
    <dbReference type="NCBI Taxonomy" id="4639"/>
    <lineage>
        <taxon>Eukaryota</taxon>
        <taxon>Viridiplantae</taxon>
        <taxon>Streptophyta</taxon>
        <taxon>Embryophyta</taxon>
        <taxon>Tracheophyta</taxon>
        <taxon>Spermatophyta</taxon>
        <taxon>Magnoliopsida</taxon>
        <taxon>Liliopsida</taxon>
        <taxon>Zingiberales</taxon>
        <taxon>Musaceae</taxon>
        <taxon>Ensete</taxon>
    </lineage>
</organism>
<sequence>MELSVEVGLPGHRVAGAKLVEGVLKSQVLKESNPDYASEVWHCEQRIIVATAAVTRKRAQESSLVVEAVEMATKPIIKAMLREFGYGPSSLGHQRAGWGACSEEHIANRTTMGYDKQTMNRWQATVRPIVSPRPRSLPKQQR</sequence>
<dbReference type="AlphaFoldDB" id="A0A426X0P6"/>
<reference evidence="1 2" key="1">
    <citation type="journal article" date="2014" name="Agronomy (Basel)">
        <title>A Draft Genome Sequence for Ensete ventricosum, the Drought-Tolerant Tree Against Hunger.</title>
        <authorList>
            <person name="Harrison J."/>
            <person name="Moore K.A."/>
            <person name="Paszkiewicz K."/>
            <person name="Jones T."/>
            <person name="Grant M."/>
            <person name="Ambacheew D."/>
            <person name="Muzemil S."/>
            <person name="Studholme D.J."/>
        </authorList>
    </citation>
    <scope>NUCLEOTIDE SEQUENCE [LARGE SCALE GENOMIC DNA]</scope>
</reference>
<dbReference type="Proteomes" id="UP000287651">
    <property type="component" value="Unassembled WGS sequence"/>
</dbReference>
<comment type="caution">
    <text evidence="1">The sequence shown here is derived from an EMBL/GenBank/DDBJ whole genome shotgun (WGS) entry which is preliminary data.</text>
</comment>
<accession>A0A426X0P6</accession>
<evidence type="ECO:0000313" key="1">
    <source>
        <dbReference type="EMBL" id="RRT33027.1"/>
    </source>
</evidence>
<proteinExistence type="predicted"/>
<protein>
    <submittedName>
        <fullName evidence="1">Uncharacterized protein</fullName>
    </submittedName>
</protein>